<proteinExistence type="predicted"/>
<organism evidence="3 4">
    <name type="scientific">Trichobilharzia regenti</name>
    <name type="common">Nasal bird schistosome</name>
    <dbReference type="NCBI Taxonomy" id="157069"/>
    <lineage>
        <taxon>Eukaryota</taxon>
        <taxon>Metazoa</taxon>
        <taxon>Spiralia</taxon>
        <taxon>Lophotrochozoa</taxon>
        <taxon>Platyhelminthes</taxon>
        <taxon>Trematoda</taxon>
        <taxon>Digenea</taxon>
        <taxon>Strigeidida</taxon>
        <taxon>Schistosomatoidea</taxon>
        <taxon>Schistosomatidae</taxon>
        <taxon>Trichobilharzia</taxon>
    </lineage>
</organism>
<dbReference type="WBParaSite" id="TREG1_11380.1">
    <property type="protein sequence ID" value="TREG1_11380.1"/>
    <property type="gene ID" value="TREG1_11380"/>
</dbReference>
<dbReference type="AlphaFoldDB" id="A0AA85IQX7"/>
<dbReference type="SMART" id="SM00353">
    <property type="entry name" value="HLH"/>
    <property type="match status" value="1"/>
</dbReference>
<dbReference type="GO" id="GO:0000981">
    <property type="term" value="F:DNA-binding transcription factor activity, RNA polymerase II-specific"/>
    <property type="evidence" value="ECO:0007669"/>
    <property type="project" value="TreeGrafter"/>
</dbReference>
<dbReference type="InterPro" id="IPR036638">
    <property type="entry name" value="HLH_DNA-bd_sf"/>
</dbReference>
<dbReference type="GO" id="GO:0000977">
    <property type="term" value="F:RNA polymerase II transcription regulatory region sequence-specific DNA binding"/>
    <property type="evidence" value="ECO:0007669"/>
    <property type="project" value="TreeGrafter"/>
</dbReference>
<dbReference type="SUPFAM" id="SSF47459">
    <property type="entry name" value="HLH, helix-loop-helix DNA-binding domain"/>
    <property type="match status" value="1"/>
</dbReference>
<dbReference type="PANTHER" id="PTHR23349:SF112">
    <property type="entry name" value="48 RELATED 1, ISOFORM B"/>
    <property type="match status" value="1"/>
</dbReference>
<evidence type="ECO:0000313" key="3">
    <source>
        <dbReference type="Proteomes" id="UP000050795"/>
    </source>
</evidence>
<dbReference type="Gene3D" id="4.10.280.10">
    <property type="entry name" value="Helix-loop-helix DNA-binding domain"/>
    <property type="match status" value="1"/>
</dbReference>
<dbReference type="InterPro" id="IPR050283">
    <property type="entry name" value="E-box_TF_Regulators"/>
</dbReference>
<name>A0AA85IQX7_TRIRE</name>
<keyword evidence="3" id="KW-1185">Reference proteome</keyword>
<feature type="domain" description="BHLH" evidence="2">
    <location>
        <begin position="90"/>
        <end position="189"/>
    </location>
</feature>
<dbReference type="InterPro" id="IPR011598">
    <property type="entry name" value="bHLH_dom"/>
</dbReference>
<evidence type="ECO:0000256" key="1">
    <source>
        <dbReference type="SAM" id="MobiDB-lite"/>
    </source>
</evidence>
<feature type="region of interest" description="Disordered" evidence="1">
    <location>
        <begin position="50"/>
        <end position="82"/>
    </location>
</feature>
<dbReference type="GO" id="GO:0046983">
    <property type="term" value="F:protein dimerization activity"/>
    <property type="evidence" value="ECO:0007669"/>
    <property type="project" value="InterPro"/>
</dbReference>
<dbReference type="Proteomes" id="UP000050795">
    <property type="component" value="Unassembled WGS sequence"/>
</dbReference>
<accession>A0AA85IQX7</accession>
<reference evidence="3" key="1">
    <citation type="submission" date="2022-06" db="EMBL/GenBank/DDBJ databases">
        <authorList>
            <person name="Berger JAMES D."/>
            <person name="Berger JAMES D."/>
        </authorList>
    </citation>
    <scope>NUCLEOTIDE SEQUENCE [LARGE SCALE GENOMIC DNA]</scope>
</reference>
<reference evidence="4" key="2">
    <citation type="submission" date="2023-11" db="UniProtKB">
        <authorList>
            <consortium name="WormBaseParasite"/>
        </authorList>
    </citation>
    <scope>IDENTIFICATION</scope>
</reference>
<dbReference type="GO" id="GO:0032502">
    <property type="term" value="P:developmental process"/>
    <property type="evidence" value="ECO:0007669"/>
    <property type="project" value="TreeGrafter"/>
</dbReference>
<sequence length="346" mass="39755">MFNNSRNRESYYNYSGNELLTTYFHNIQHSNDDDYHDNHRNIFKYSYQNARHQQPTTSTELPSPASLSSSSSSLSPPAAELPLHPVNLPQKRVVANLRERRRMRLINRAFSGLRSRLPEELFYSSTTLFNPTCDSVVYNNQNPIVIRKDNEVTNRWSQRNTNPVHSYLRKLSISKVDILRAAINYIHLLQKMLNEVDCNHSAQGYSDNFNQFNAVELKAMNSGDASQSSSSSFYNIDESVGQQLHSNLVSLTVIRTKSDYCSLYVHRNQGFQNETFNLIKKQIPSHVCSDMTSSANSNAYENTNANLTDTSGTVCESCRRIRNSTRLVRCKQTWWPKIYKSVYSCT</sequence>
<dbReference type="Pfam" id="PF00010">
    <property type="entry name" value="HLH"/>
    <property type="match status" value="1"/>
</dbReference>
<dbReference type="PANTHER" id="PTHR23349">
    <property type="entry name" value="BASIC HELIX-LOOP-HELIX TRANSCRIPTION FACTOR, TWIST"/>
    <property type="match status" value="1"/>
</dbReference>
<feature type="compositionally biased region" description="Low complexity" evidence="1">
    <location>
        <begin position="55"/>
        <end position="82"/>
    </location>
</feature>
<evidence type="ECO:0000259" key="2">
    <source>
        <dbReference type="PROSITE" id="PS50888"/>
    </source>
</evidence>
<protein>
    <submittedName>
        <fullName evidence="4">BHLH domain-containing protein</fullName>
    </submittedName>
</protein>
<evidence type="ECO:0000313" key="4">
    <source>
        <dbReference type="WBParaSite" id="TREG1_11380.1"/>
    </source>
</evidence>
<dbReference type="PROSITE" id="PS50888">
    <property type="entry name" value="BHLH"/>
    <property type="match status" value="1"/>
</dbReference>